<protein>
    <submittedName>
        <fullName evidence="1">Uncharacterized protein</fullName>
    </submittedName>
</protein>
<dbReference type="AlphaFoldDB" id="A0A1W1HBH1"/>
<proteinExistence type="predicted"/>
<accession>A0A1W1HBH1</accession>
<evidence type="ECO:0000313" key="2">
    <source>
        <dbReference type="Proteomes" id="UP000191931"/>
    </source>
</evidence>
<gene>
    <name evidence="1" type="ORF">MTBBW1_20034</name>
</gene>
<dbReference type="EMBL" id="FWEV01000112">
    <property type="protein sequence ID" value="SLM29837.1"/>
    <property type="molecule type" value="Genomic_DNA"/>
</dbReference>
<sequence length="36" mass="4117">MTEEGKNTAKRVHSFKNDESFILINYFLISPITGSQ</sequence>
<evidence type="ECO:0000313" key="1">
    <source>
        <dbReference type="EMBL" id="SLM29837.1"/>
    </source>
</evidence>
<organism evidence="1 2">
    <name type="scientific">Desulfamplus magnetovallimortis</name>
    <dbReference type="NCBI Taxonomy" id="1246637"/>
    <lineage>
        <taxon>Bacteria</taxon>
        <taxon>Pseudomonadati</taxon>
        <taxon>Thermodesulfobacteriota</taxon>
        <taxon>Desulfobacteria</taxon>
        <taxon>Desulfobacterales</taxon>
        <taxon>Desulfobacteraceae</taxon>
        <taxon>Desulfamplus</taxon>
    </lineage>
</organism>
<dbReference type="Proteomes" id="UP000191931">
    <property type="component" value="Unassembled WGS sequence"/>
</dbReference>
<reference evidence="1 2" key="1">
    <citation type="submission" date="2017-03" db="EMBL/GenBank/DDBJ databases">
        <authorList>
            <person name="Afonso C.L."/>
            <person name="Miller P.J."/>
            <person name="Scott M.A."/>
            <person name="Spackman E."/>
            <person name="Goraichik I."/>
            <person name="Dimitrov K.M."/>
            <person name="Suarez D.L."/>
            <person name="Swayne D.E."/>
        </authorList>
    </citation>
    <scope>NUCLEOTIDE SEQUENCE [LARGE SCALE GENOMIC DNA]</scope>
    <source>
        <strain evidence="1">PRJEB14757</strain>
    </source>
</reference>
<keyword evidence="2" id="KW-1185">Reference proteome</keyword>
<name>A0A1W1HBH1_9BACT</name>